<evidence type="ECO:0000256" key="6">
    <source>
        <dbReference type="ARBA" id="ARBA00022801"/>
    </source>
</evidence>
<feature type="binding site" evidence="13">
    <location>
        <position position="308"/>
    </location>
    <ligand>
        <name>ITP</name>
        <dbReference type="ChEBI" id="CHEBI:61402"/>
    </ligand>
</feature>
<protein>
    <recommendedName>
        <fullName evidence="13">Inosine triphosphate pyrophosphatase</fullName>
        <shortName evidence="13">ITPase</shortName>
        <shortName evidence="13">Inosine triphosphatase</shortName>
        <ecNumber evidence="13">3.6.1.66</ecNumber>
    </recommendedName>
    <alternativeName>
        <fullName evidence="13">Non-canonical purine NTP pyrophosphatase</fullName>
    </alternativeName>
    <alternativeName>
        <fullName evidence="13">Non-standard purine NTP pyrophosphatase</fullName>
    </alternativeName>
    <alternativeName>
        <fullName evidence="13">Nucleoside-triphosphate diphosphatase</fullName>
    </alternativeName>
    <alternativeName>
        <fullName evidence="13">Nucleoside-triphosphate pyrophosphatase</fullName>
        <shortName evidence="13">NTPase</shortName>
    </alternativeName>
    <alternativeName>
        <fullName evidence="13">XTP/dITP diphosphatase</fullName>
    </alternativeName>
</protein>
<evidence type="ECO:0000256" key="10">
    <source>
        <dbReference type="ARBA" id="ARBA00093218"/>
    </source>
</evidence>
<evidence type="ECO:0000256" key="14">
    <source>
        <dbReference type="RuleBase" id="RU003781"/>
    </source>
</evidence>
<dbReference type="NCBIfam" id="TIGR00042">
    <property type="entry name" value="RdgB/HAM1 family non-canonical purine NTP pyrophosphatase"/>
    <property type="match status" value="1"/>
</dbReference>
<evidence type="ECO:0000256" key="8">
    <source>
        <dbReference type="ARBA" id="ARBA00023080"/>
    </source>
</evidence>
<evidence type="ECO:0000256" key="1">
    <source>
        <dbReference type="ARBA" id="ARBA00004496"/>
    </source>
</evidence>
<evidence type="ECO:0000256" key="12">
    <source>
        <dbReference type="ARBA" id="ARBA00093271"/>
    </source>
</evidence>
<dbReference type="HAMAP" id="MF_03148">
    <property type="entry name" value="HAM1_NTPase"/>
    <property type="match status" value="1"/>
</dbReference>
<keyword evidence="3 13" id="KW-0963">Cytoplasm</keyword>
<comment type="catalytic activity">
    <reaction evidence="11">
        <text>dITP + H2O = dIMP + diphosphate + H(+)</text>
        <dbReference type="Rhea" id="RHEA:28342"/>
        <dbReference type="ChEBI" id="CHEBI:15377"/>
        <dbReference type="ChEBI" id="CHEBI:15378"/>
        <dbReference type="ChEBI" id="CHEBI:33019"/>
        <dbReference type="ChEBI" id="CHEBI:61194"/>
        <dbReference type="ChEBI" id="CHEBI:61382"/>
        <dbReference type="EC" id="3.6.1.66"/>
    </reaction>
    <physiologicalReaction direction="left-to-right" evidence="11">
        <dbReference type="Rhea" id="RHEA:28343"/>
    </physiologicalReaction>
</comment>
<organism evidence="15 16">
    <name type="scientific">Rhodosorus marinus</name>
    <dbReference type="NCBI Taxonomy" id="101924"/>
    <lineage>
        <taxon>Eukaryota</taxon>
        <taxon>Rhodophyta</taxon>
        <taxon>Stylonematophyceae</taxon>
        <taxon>Stylonematales</taxon>
        <taxon>Stylonemataceae</taxon>
        <taxon>Rhodosorus</taxon>
    </lineage>
</organism>
<dbReference type="GO" id="GO:0036220">
    <property type="term" value="F:ITP diphosphatase activity"/>
    <property type="evidence" value="ECO:0007669"/>
    <property type="project" value="UniProtKB-UniRule"/>
</dbReference>
<keyword evidence="6 13" id="KW-0378">Hydrolase</keyword>
<feature type="binding site" evidence="13">
    <location>
        <position position="324"/>
    </location>
    <ligand>
        <name>Mg(2+)</name>
        <dbReference type="ChEBI" id="CHEBI:18420"/>
    </ligand>
</feature>
<feature type="binding site" evidence="13">
    <location>
        <begin position="400"/>
        <end position="403"/>
    </location>
    <ligand>
        <name>ITP</name>
        <dbReference type="ChEBI" id="CHEBI:61402"/>
    </ligand>
</feature>
<comment type="catalytic activity">
    <reaction evidence="12">
        <text>N(6)-hydroxy-dATP + H2O = N(6)-hydroxy-dAMP + diphosphate + H(+)</text>
        <dbReference type="Rhea" id="RHEA:83971"/>
        <dbReference type="ChEBI" id="CHEBI:15377"/>
        <dbReference type="ChEBI" id="CHEBI:15378"/>
        <dbReference type="ChEBI" id="CHEBI:33019"/>
        <dbReference type="ChEBI" id="CHEBI:233529"/>
        <dbReference type="ChEBI" id="CHEBI:233530"/>
    </reaction>
    <physiologicalReaction direction="left-to-right" evidence="12">
        <dbReference type="Rhea" id="RHEA:83972"/>
    </physiologicalReaction>
</comment>
<dbReference type="GO" id="GO:0035870">
    <property type="term" value="F:dITP diphosphatase activity"/>
    <property type="evidence" value="ECO:0007669"/>
    <property type="project" value="UniProtKB-UniRule"/>
</dbReference>
<name>A0AAV8V3M1_9RHOD</name>
<dbReference type="GO" id="GO:0036222">
    <property type="term" value="F:XTP diphosphatase activity"/>
    <property type="evidence" value="ECO:0007669"/>
    <property type="project" value="UniProtKB-UniRule"/>
</dbReference>
<dbReference type="Gene3D" id="3.90.950.10">
    <property type="match status" value="1"/>
</dbReference>
<comment type="function">
    <text evidence="13">Pyrophosphatase that hydrolyzes non-canonical purine nucleotides such as inosine triphosphate (ITP), deoxyinosine triphosphate (dITP) or xanthosine 5'-triphosphate (XTP) to their respective monophosphate derivatives. The enzyme does not distinguish between the deoxy- and ribose forms. Probably excludes non-canonical purines from RNA and DNA precursor pools, thus preventing their incorporation into RNA and DNA and avoiding chromosomal lesions.</text>
</comment>
<evidence type="ECO:0000256" key="7">
    <source>
        <dbReference type="ARBA" id="ARBA00022842"/>
    </source>
</evidence>
<dbReference type="GO" id="GO:0009117">
    <property type="term" value="P:nucleotide metabolic process"/>
    <property type="evidence" value="ECO:0007669"/>
    <property type="project" value="UniProtKB-KW"/>
</dbReference>
<keyword evidence="8 13" id="KW-0546">Nucleotide metabolism</keyword>
<sequence length="444" mass="49812">MSLRSPMRVDLGSFPRLATFPMSSLKTKTRHYRLMLYSFEHSNAEQSVVKYFPRILDERATSSWFVIRGNGSLLSKLDTRRSAIVVDDHIMAIWSSMFQHVAEWLQQPAKIFEGLAEDGSGGGSVFLRPVLRYGQGRVFKSIDAEFIMLRLLHDDVYATPQTTGTVRNPMIELVAPDQLSQSRFSQLLADRTEITLKTARFKLRGRSVNGRLVFALDQANEDIIEGPRLTAFSVSSSIVSNRPRKSVCGMSVDSARAEKNVITFVTGNAKKLEEFRAIIGDEVKVTFVSKKVDLPELQGEPEDIAKEKCRLAAQDIQGPVITEDTCLCYNALKGLPGPYIKWFLEKLGHDGLNRILDGFEDKSAYALCTFAFCSSPEQEPIIFAGKTDGKIVPARGPTDFGWDPVFEPDGYSTTYAEMDKNVKNSISHRYRALSKLKDYLLSTY</sequence>
<comment type="function">
    <text evidence="9">Pyrophosphatase that hydrolyzes the non-canonical purine nucleotides inosine triphosphate (ITP), deoxyinosine triphosphate (dITP) as well as 2'-deoxy-N-6-hydroxylaminopurine triphosphate (dHAPTP) and xanthosine 5'-triphosphate (XTP) to their respective monophosphate derivatives. The enzyme does not distinguish between the deoxy- and ribose forms. Probably excludes non-canonical purines from RNA and DNA precursor pools, thus preventing their incorporation into RNA and DNA and avoiding chromosomal lesions.</text>
</comment>
<evidence type="ECO:0000313" key="16">
    <source>
        <dbReference type="Proteomes" id="UP001157974"/>
    </source>
</evidence>
<reference evidence="15 16" key="1">
    <citation type="journal article" date="2023" name="Nat. Commun.">
        <title>Origin of minicircular mitochondrial genomes in red algae.</title>
        <authorList>
            <person name="Lee Y."/>
            <person name="Cho C.H."/>
            <person name="Lee Y.M."/>
            <person name="Park S.I."/>
            <person name="Yang J.H."/>
            <person name="West J.A."/>
            <person name="Bhattacharya D."/>
            <person name="Yoon H.S."/>
        </authorList>
    </citation>
    <scope>NUCLEOTIDE SEQUENCE [LARGE SCALE GENOMIC DNA]</scope>
    <source>
        <strain evidence="15 16">CCMP1338</strain>
        <tissue evidence="15">Whole cell</tissue>
    </source>
</reference>
<dbReference type="InterPro" id="IPR027502">
    <property type="entry name" value="ITPase"/>
</dbReference>
<dbReference type="GO" id="GO:0009204">
    <property type="term" value="P:deoxyribonucleoside triphosphate catabolic process"/>
    <property type="evidence" value="ECO:0007669"/>
    <property type="project" value="UniProtKB-UniRule"/>
</dbReference>
<dbReference type="InterPro" id="IPR002637">
    <property type="entry name" value="RdgB/HAM1"/>
</dbReference>
<evidence type="ECO:0000256" key="2">
    <source>
        <dbReference type="ARBA" id="ARBA00008023"/>
    </source>
</evidence>
<keyword evidence="4 13" id="KW-0479">Metal-binding</keyword>
<evidence type="ECO:0000256" key="5">
    <source>
        <dbReference type="ARBA" id="ARBA00022741"/>
    </source>
</evidence>
<evidence type="ECO:0000256" key="11">
    <source>
        <dbReference type="ARBA" id="ARBA00093255"/>
    </source>
</evidence>
<dbReference type="PANTHER" id="PTHR11067">
    <property type="entry name" value="INOSINE TRIPHOSPHATE PYROPHOSPHATASE/HAM1 PROTEIN"/>
    <property type="match status" value="1"/>
</dbReference>
<feature type="binding site" evidence="13">
    <location>
        <position position="423"/>
    </location>
    <ligand>
        <name>ITP</name>
        <dbReference type="ChEBI" id="CHEBI:61402"/>
    </ligand>
</feature>
<dbReference type="PANTHER" id="PTHR11067:SF9">
    <property type="entry name" value="INOSINE TRIPHOSPHATE PYROPHOSPHATASE"/>
    <property type="match status" value="1"/>
</dbReference>
<comment type="subcellular location">
    <subcellularLocation>
        <location evidence="1 13">Cytoplasm</location>
    </subcellularLocation>
</comment>
<keyword evidence="16" id="KW-1185">Reference proteome</keyword>
<comment type="similarity">
    <text evidence="2 13 14">Belongs to the HAM1 NTPase family.</text>
</comment>
<dbReference type="GO" id="GO:0000166">
    <property type="term" value="F:nucleotide binding"/>
    <property type="evidence" value="ECO:0007669"/>
    <property type="project" value="UniProtKB-KW"/>
</dbReference>
<accession>A0AAV8V3M1</accession>
<comment type="subunit">
    <text evidence="13">Homodimer.</text>
</comment>
<keyword evidence="7 13" id="KW-0460">Magnesium</keyword>
<feature type="binding site" evidence="13">
    <location>
        <begin position="266"/>
        <end position="271"/>
    </location>
    <ligand>
        <name>ITP</name>
        <dbReference type="ChEBI" id="CHEBI:61402"/>
    </ligand>
</feature>
<keyword evidence="13" id="KW-0464">Manganese</keyword>
<comment type="caution">
    <text evidence="15">The sequence shown here is derived from an EMBL/GenBank/DDBJ whole genome shotgun (WGS) entry which is preliminary data.</text>
</comment>
<comment type="cofactor">
    <cofactor evidence="13">
        <name>Mg(2+)</name>
        <dbReference type="ChEBI" id="CHEBI:18420"/>
    </cofactor>
    <cofactor evidence="13">
        <name>Mn(2+)</name>
        <dbReference type="ChEBI" id="CHEBI:29035"/>
    </cofactor>
    <text evidence="13">Binds 1 divalent metal cation per subunit; can use either Mg(2+) or Mn(2+).</text>
</comment>
<gene>
    <name evidence="15" type="ORF">NDN08_008217</name>
</gene>
<dbReference type="Pfam" id="PF01725">
    <property type="entry name" value="Ham1p_like"/>
    <property type="match status" value="1"/>
</dbReference>
<dbReference type="GO" id="GO:0046872">
    <property type="term" value="F:metal ion binding"/>
    <property type="evidence" value="ECO:0007669"/>
    <property type="project" value="UniProtKB-KW"/>
</dbReference>
<dbReference type="InterPro" id="IPR029001">
    <property type="entry name" value="ITPase-like_fam"/>
</dbReference>
<dbReference type="AlphaFoldDB" id="A0AAV8V3M1"/>
<dbReference type="SUPFAM" id="SSF52972">
    <property type="entry name" value="ITPase-like"/>
    <property type="match status" value="1"/>
</dbReference>
<comment type="catalytic activity">
    <reaction evidence="10">
        <text>ITP + H2O = IMP + diphosphate + H(+)</text>
        <dbReference type="Rhea" id="RHEA:29399"/>
        <dbReference type="ChEBI" id="CHEBI:15377"/>
        <dbReference type="ChEBI" id="CHEBI:15378"/>
        <dbReference type="ChEBI" id="CHEBI:33019"/>
        <dbReference type="ChEBI" id="CHEBI:58053"/>
        <dbReference type="ChEBI" id="CHEBI:61402"/>
        <dbReference type="EC" id="3.6.1.66"/>
    </reaction>
    <physiologicalReaction direction="left-to-right" evidence="10">
        <dbReference type="Rhea" id="RHEA:29400"/>
    </physiologicalReaction>
</comment>
<evidence type="ECO:0000256" key="3">
    <source>
        <dbReference type="ARBA" id="ARBA00022490"/>
    </source>
</evidence>
<dbReference type="Proteomes" id="UP001157974">
    <property type="component" value="Unassembled WGS sequence"/>
</dbReference>
<keyword evidence="5 13" id="KW-0547">Nucleotide-binding</keyword>
<evidence type="ECO:0000256" key="13">
    <source>
        <dbReference type="HAMAP-Rule" id="MF_03148"/>
    </source>
</evidence>
<feature type="binding site" evidence="13">
    <location>
        <begin position="324"/>
        <end position="325"/>
    </location>
    <ligand>
        <name>ITP</name>
        <dbReference type="ChEBI" id="CHEBI:61402"/>
    </ligand>
</feature>
<dbReference type="EC" id="3.6.1.66" evidence="13"/>
<evidence type="ECO:0000313" key="15">
    <source>
        <dbReference type="EMBL" id="KAJ8908122.1"/>
    </source>
</evidence>
<feature type="binding site" evidence="13">
    <location>
        <begin position="428"/>
        <end position="429"/>
    </location>
    <ligand>
        <name>ITP</name>
        <dbReference type="ChEBI" id="CHEBI:61402"/>
    </ligand>
</feature>
<evidence type="ECO:0000256" key="9">
    <source>
        <dbReference type="ARBA" id="ARBA00054940"/>
    </source>
</evidence>
<dbReference type="GO" id="GO:0005737">
    <property type="term" value="C:cytoplasm"/>
    <property type="evidence" value="ECO:0007669"/>
    <property type="project" value="UniProtKB-SubCell"/>
</dbReference>
<comment type="catalytic activity">
    <reaction evidence="13">
        <text>XTP + H2O = XMP + diphosphate + H(+)</text>
        <dbReference type="Rhea" id="RHEA:28610"/>
        <dbReference type="ChEBI" id="CHEBI:15377"/>
        <dbReference type="ChEBI" id="CHEBI:15378"/>
        <dbReference type="ChEBI" id="CHEBI:33019"/>
        <dbReference type="ChEBI" id="CHEBI:57464"/>
        <dbReference type="ChEBI" id="CHEBI:61314"/>
        <dbReference type="EC" id="3.6.1.66"/>
    </reaction>
</comment>
<evidence type="ECO:0000256" key="4">
    <source>
        <dbReference type="ARBA" id="ARBA00022723"/>
    </source>
</evidence>
<dbReference type="CDD" id="cd00515">
    <property type="entry name" value="HAM1"/>
    <property type="match status" value="1"/>
</dbReference>
<feature type="binding site" evidence="13">
    <location>
        <position position="296"/>
    </location>
    <ligand>
        <name>Mg(2+)</name>
        <dbReference type="ChEBI" id="CHEBI:18420"/>
    </ligand>
</feature>
<proteinExistence type="inferred from homology"/>
<dbReference type="FunFam" id="3.90.950.10:FF:000003">
    <property type="entry name" value="Inosine triphosphate pyrophosphatase"/>
    <property type="match status" value="1"/>
</dbReference>
<dbReference type="EMBL" id="JAMWBK010000002">
    <property type="protein sequence ID" value="KAJ8908122.1"/>
    <property type="molecule type" value="Genomic_DNA"/>
</dbReference>